<protein>
    <submittedName>
        <fullName evidence="3">Uncharacterized protein</fullName>
    </submittedName>
</protein>
<feature type="coiled-coil region" evidence="1">
    <location>
        <begin position="150"/>
        <end position="186"/>
    </location>
</feature>
<dbReference type="AlphaFoldDB" id="A0A1I7UGW8"/>
<dbReference type="WBParaSite" id="Csp11.Scaffold629.g9206.t1">
    <property type="protein sequence ID" value="Csp11.Scaffold629.g9206.t1"/>
    <property type="gene ID" value="Csp11.Scaffold629.g9206"/>
</dbReference>
<accession>A0A1I7UGW8</accession>
<reference evidence="3" key="1">
    <citation type="submission" date="2016-11" db="UniProtKB">
        <authorList>
            <consortium name="WormBaseParasite"/>
        </authorList>
    </citation>
    <scope>IDENTIFICATION</scope>
</reference>
<proteinExistence type="predicted"/>
<evidence type="ECO:0000256" key="1">
    <source>
        <dbReference type="SAM" id="Coils"/>
    </source>
</evidence>
<organism evidence="2 3">
    <name type="scientific">Caenorhabditis tropicalis</name>
    <dbReference type="NCBI Taxonomy" id="1561998"/>
    <lineage>
        <taxon>Eukaryota</taxon>
        <taxon>Metazoa</taxon>
        <taxon>Ecdysozoa</taxon>
        <taxon>Nematoda</taxon>
        <taxon>Chromadorea</taxon>
        <taxon>Rhabditida</taxon>
        <taxon>Rhabditina</taxon>
        <taxon>Rhabditomorpha</taxon>
        <taxon>Rhabditoidea</taxon>
        <taxon>Rhabditidae</taxon>
        <taxon>Peloderinae</taxon>
        <taxon>Caenorhabditis</taxon>
    </lineage>
</organism>
<keyword evidence="1" id="KW-0175">Coiled coil</keyword>
<evidence type="ECO:0000313" key="2">
    <source>
        <dbReference type="Proteomes" id="UP000095282"/>
    </source>
</evidence>
<sequence>MDRRHQGVQSHLPPAILAFKQQLETMTGQPIPDEMAVQWFQAHFLKMQNALPPGYHNQPSAVVPYDPRQPPPGYHFPSMPPPQAFLPLQAPPQAPPQAQVPGSVNHFIPPIRPINRPQQRPGQQEIIPIHRAANGMPTNHEQVTPEQLWVHEEAKRLEKARNKALKQKAEQEKARWEAERAFLAQRSQLPTTLGQHVRQMEHLVQSIGAPTVPQQTPPTARPQTLLGQNNMSFADYMQAQRQLPIIAGPPMTLRDILPTPSEIRRSSQGELSNPLPAKRMREMSPVEAPEPIVQEPSRIESPEVIPIEMESQRMSEPIEIEEIVEDEEEEMTEEEERAELEDTARFLKEVRSIAEILMTDHNEMHRNTYFHIIEQCFKLFEREDPPQKPSQFVGELIEYFEQNGL</sequence>
<keyword evidence="2" id="KW-1185">Reference proteome</keyword>
<dbReference type="Proteomes" id="UP000095282">
    <property type="component" value="Unplaced"/>
</dbReference>
<evidence type="ECO:0000313" key="3">
    <source>
        <dbReference type="WBParaSite" id="Csp11.Scaffold629.g9206.t1"/>
    </source>
</evidence>
<name>A0A1I7UGW8_9PELO</name>